<proteinExistence type="predicted"/>
<accession>A0A0E9UT96</accession>
<feature type="region of interest" description="Disordered" evidence="1">
    <location>
        <begin position="47"/>
        <end position="70"/>
    </location>
</feature>
<protein>
    <submittedName>
        <fullName evidence="2">Uncharacterized protein</fullName>
    </submittedName>
</protein>
<dbReference type="EMBL" id="GBXM01039611">
    <property type="protein sequence ID" value="JAH68966.1"/>
    <property type="molecule type" value="Transcribed_RNA"/>
</dbReference>
<evidence type="ECO:0000256" key="1">
    <source>
        <dbReference type="SAM" id="MobiDB-lite"/>
    </source>
</evidence>
<dbReference type="AlphaFoldDB" id="A0A0E9UT96"/>
<sequence length="70" mass="7722">MHLLLLPFLPLQIKEKKLGASVSLDRENVALTSSNPFVFSCKRSQDLSATPATDYSVPPDFDPTTHPQPL</sequence>
<organism evidence="2">
    <name type="scientific">Anguilla anguilla</name>
    <name type="common">European freshwater eel</name>
    <name type="synonym">Muraena anguilla</name>
    <dbReference type="NCBI Taxonomy" id="7936"/>
    <lineage>
        <taxon>Eukaryota</taxon>
        <taxon>Metazoa</taxon>
        <taxon>Chordata</taxon>
        <taxon>Craniata</taxon>
        <taxon>Vertebrata</taxon>
        <taxon>Euteleostomi</taxon>
        <taxon>Actinopterygii</taxon>
        <taxon>Neopterygii</taxon>
        <taxon>Teleostei</taxon>
        <taxon>Anguilliformes</taxon>
        <taxon>Anguillidae</taxon>
        <taxon>Anguilla</taxon>
    </lineage>
</organism>
<name>A0A0E9UT96_ANGAN</name>
<reference evidence="2" key="1">
    <citation type="submission" date="2014-11" db="EMBL/GenBank/DDBJ databases">
        <authorList>
            <person name="Amaro Gonzalez C."/>
        </authorList>
    </citation>
    <scope>NUCLEOTIDE SEQUENCE</scope>
</reference>
<reference evidence="2" key="2">
    <citation type="journal article" date="2015" name="Fish Shellfish Immunol.">
        <title>Early steps in the European eel (Anguilla anguilla)-Vibrio vulnificus interaction in the gills: Role of the RtxA13 toxin.</title>
        <authorList>
            <person name="Callol A."/>
            <person name="Pajuelo D."/>
            <person name="Ebbesson L."/>
            <person name="Teles M."/>
            <person name="MacKenzie S."/>
            <person name="Amaro C."/>
        </authorList>
    </citation>
    <scope>NUCLEOTIDE SEQUENCE</scope>
</reference>
<evidence type="ECO:0000313" key="2">
    <source>
        <dbReference type="EMBL" id="JAH68966.1"/>
    </source>
</evidence>